<dbReference type="InterPro" id="IPR008514">
    <property type="entry name" value="T6SS_Hcp"/>
</dbReference>
<name>A0A0L0GTI2_9ENTR</name>
<evidence type="ECO:0000313" key="1">
    <source>
        <dbReference type="EMBL" id="KNC92370.1"/>
    </source>
</evidence>
<dbReference type="Pfam" id="PF05638">
    <property type="entry name" value="T6SS_HCP"/>
    <property type="match status" value="1"/>
</dbReference>
<dbReference type="Gene3D" id="2.30.110.20">
    <property type="entry name" value="Hcp1-like"/>
    <property type="match status" value="1"/>
</dbReference>
<dbReference type="PATRIC" id="fig|379893.4.peg.4786"/>
<dbReference type="Proteomes" id="UP000037393">
    <property type="component" value="Unassembled WGS sequence"/>
</dbReference>
<accession>A0A0L0GTI2</accession>
<dbReference type="InterPro" id="IPR036624">
    <property type="entry name" value="Hcp1-lik_sf"/>
</dbReference>
<dbReference type="InterPro" id="IPR052947">
    <property type="entry name" value="T6SS_Hcp1_domain"/>
</dbReference>
<evidence type="ECO:0000313" key="2">
    <source>
        <dbReference type="Proteomes" id="UP000037393"/>
    </source>
</evidence>
<organism evidence="1 2">
    <name type="scientific">Trabulsiella odontotermitis</name>
    <dbReference type="NCBI Taxonomy" id="379893"/>
    <lineage>
        <taxon>Bacteria</taxon>
        <taxon>Pseudomonadati</taxon>
        <taxon>Pseudomonadota</taxon>
        <taxon>Gammaproteobacteria</taxon>
        <taxon>Enterobacterales</taxon>
        <taxon>Enterobacteriaceae</taxon>
        <taxon>Trabulsiella</taxon>
    </lineage>
</organism>
<keyword evidence="2" id="KW-1185">Reference proteome</keyword>
<protein>
    <submittedName>
        <fullName evidence="1">Hcp</fullName>
    </submittedName>
</protein>
<dbReference type="SUPFAM" id="SSF141452">
    <property type="entry name" value="Hcp1-like"/>
    <property type="match status" value="1"/>
</dbReference>
<dbReference type="PANTHER" id="PTHR34319:SF7">
    <property type="entry name" value="HNH ENDONUCLEASE DOMAIN-CONTAINING PROTEIN"/>
    <property type="match status" value="1"/>
</dbReference>
<dbReference type="PANTHER" id="PTHR34319">
    <property type="entry name" value="MAJOR EXPORTED PROTEIN"/>
    <property type="match status" value="1"/>
</dbReference>
<comment type="caution">
    <text evidence="1">The sequence shown here is derived from an EMBL/GenBank/DDBJ whole genome shotgun (WGS) entry which is preliminary data.</text>
</comment>
<dbReference type="EMBL" id="JNGI01000093">
    <property type="protein sequence ID" value="KNC92370.1"/>
    <property type="molecule type" value="Genomic_DNA"/>
</dbReference>
<dbReference type="AlphaFoldDB" id="A0A0L0GTI2"/>
<sequence>MANPVYLTINSLQQGLISAGCGSQSSIGNKMQAAHPDEIMVLSVNHGMTRIQNVNHQTLDVRKPVDKSSPLLMSAINNNEELTCELAFWRTNRAGMNENFYIVKLVKARIAQISFMLPHVINNPGGQPEEGVSFTYESIMIEHCVAGTSAYSFWDSRVM</sequence>
<gene>
    <name evidence="1" type="ORF">GM31_23610</name>
</gene>
<dbReference type="NCBIfam" id="TIGR03344">
    <property type="entry name" value="VI_effect_Hcp1"/>
    <property type="match status" value="1"/>
</dbReference>
<dbReference type="OrthoDB" id="5674026at2"/>
<dbReference type="RefSeq" id="WP_049857435.1">
    <property type="nucleotide sequence ID" value="NZ_JNGI01000093.1"/>
</dbReference>
<proteinExistence type="predicted"/>
<reference evidence="1 2" key="1">
    <citation type="journal article" date="2015" name="Appl. Environ. Microbiol.">
        <title>The Enterobacterium Trabulsiella odontotermitis Presents Novel Adaptations Related to Its Association with Fungus-Growing Termites.</title>
        <authorList>
            <person name="Sapountzis P."/>
            <person name="Gruntjes T."/>
            <person name="Otani S."/>
            <person name="Estevez J."/>
            <person name="da Costa R.R."/>
            <person name="Plunkett G.3rd."/>
            <person name="Perna N.T."/>
            <person name="Poulsen M."/>
        </authorList>
    </citation>
    <scope>NUCLEOTIDE SEQUENCE [LARGE SCALE GENOMIC DNA]</scope>
    <source>
        <strain evidence="1 2">12</strain>
    </source>
</reference>